<evidence type="ECO:0000313" key="3">
    <source>
        <dbReference type="EMBL" id="RHD88663.1"/>
    </source>
</evidence>
<dbReference type="Proteomes" id="UP000284785">
    <property type="component" value="Unassembled WGS sequence"/>
</dbReference>
<sequence length="148" mass="17030">MKTIKYFAVLSLLVGLSGCNSKPDLDGFREVEISNNMLDTIPENRLNNYKETIEKTYLLGCLVLGTAGSSSESSPAQLKEWKESLNMPDTIKPIYRERLWDFVFYPQITYEVESRYLGIYQRRKTVIKGIGLGMITGKEEEYIKSRQK</sequence>
<evidence type="ECO:0000313" key="4">
    <source>
        <dbReference type="Proteomes" id="UP000284785"/>
    </source>
</evidence>
<dbReference type="Proteomes" id="UP001217776">
    <property type="component" value="Unassembled WGS sequence"/>
</dbReference>
<reference evidence="2" key="3">
    <citation type="submission" date="2022-10" db="EMBL/GenBank/DDBJ databases">
        <title>Human gut microbiome strain richness.</title>
        <authorList>
            <person name="Chen-Liaw A."/>
        </authorList>
    </citation>
    <scope>NUCLEOTIDE SEQUENCE</scope>
    <source>
        <strain evidence="2">1001283st1_A3_1001283B150304_161114</strain>
    </source>
</reference>
<accession>A0A0N7I9Z7</accession>
<dbReference type="RefSeq" id="WP_008764969.1">
    <property type="nucleotide sequence ID" value="NZ_BAABXH010000001.1"/>
</dbReference>
<gene>
    <name evidence="3" type="ORF">DW780_10215</name>
    <name evidence="1" type="ORF">GAO51_10430</name>
    <name evidence="2" type="ORF">PO127_10720</name>
</gene>
<protein>
    <recommendedName>
        <fullName evidence="6">Lipoprotein</fullName>
    </recommendedName>
</protein>
<evidence type="ECO:0000313" key="1">
    <source>
        <dbReference type="EMBL" id="KAB4313300.1"/>
    </source>
</evidence>
<dbReference type="EMBL" id="QSJP01000007">
    <property type="protein sequence ID" value="RHD88663.1"/>
    <property type="molecule type" value="Genomic_DNA"/>
</dbReference>
<name>A0A0N7I9Z7_BACT4</name>
<accession>C6IHG5</accession>
<reference evidence="1 5" key="2">
    <citation type="journal article" date="2019" name="Nat. Med.">
        <title>A library of human gut bacterial isolates paired with longitudinal multiomics data enables mechanistic microbiome research.</title>
        <authorList>
            <person name="Poyet M."/>
            <person name="Groussin M."/>
            <person name="Gibbons S.M."/>
            <person name="Avila-Pacheco J."/>
            <person name="Jiang X."/>
            <person name="Kearney S.M."/>
            <person name="Perrotta A.R."/>
            <person name="Berdy B."/>
            <person name="Zhao S."/>
            <person name="Lieberman T.D."/>
            <person name="Swanson P.K."/>
            <person name="Smith M."/>
            <person name="Roesemann S."/>
            <person name="Alexander J.E."/>
            <person name="Rich S.A."/>
            <person name="Livny J."/>
            <person name="Vlamakis H."/>
            <person name="Clish C."/>
            <person name="Bullock K."/>
            <person name="Deik A."/>
            <person name="Scott J."/>
            <person name="Pierce K.A."/>
            <person name="Xavier R.J."/>
            <person name="Alm E.J."/>
        </authorList>
    </citation>
    <scope>NUCLEOTIDE SEQUENCE [LARGE SCALE GENOMIC DNA]</scope>
    <source>
        <strain evidence="1 5">BIOML-A188</strain>
    </source>
</reference>
<organism evidence="3 4">
    <name type="scientific">Bacteroides thetaiotaomicron</name>
    <dbReference type="NCBI Taxonomy" id="818"/>
    <lineage>
        <taxon>Bacteria</taxon>
        <taxon>Pseudomonadati</taxon>
        <taxon>Bacteroidota</taxon>
        <taxon>Bacteroidia</taxon>
        <taxon>Bacteroidales</taxon>
        <taxon>Bacteroidaceae</taxon>
        <taxon>Bacteroides</taxon>
    </lineage>
</organism>
<dbReference type="Proteomes" id="UP000440614">
    <property type="component" value="Unassembled WGS sequence"/>
</dbReference>
<dbReference type="KEGG" id="btho:Btheta7330_01926"/>
<evidence type="ECO:0000313" key="2">
    <source>
        <dbReference type="EMBL" id="MDC2236216.1"/>
    </source>
</evidence>
<dbReference type="EMBL" id="JAQNVG010000015">
    <property type="protein sequence ID" value="MDC2236216.1"/>
    <property type="molecule type" value="Genomic_DNA"/>
</dbReference>
<reference evidence="3 4" key="1">
    <citation type="submission" date="2018-08" db="EMBL/GenBank/DDBJ databases">
        <title>A genome reference for cultivated species of the human gut microbiota.</title>
        <authorList>
            <person name="Zou Y."/>
            <person name="Xue W."/>
            <person name="Luo G."/>
        </authorList>
    </citation>
    <scope>NUCLEOTIDE SEQUENCE [LARGE SCALE GENOMIC DNA]</scope>
    <source>
        <strain evidence="3 4">AM30-26</strain>
    </source>
</reference>
<dbReference type="AlphaFoldDB" id="A0A0N7I9Z7"/>
<proteinExistence type="predicted"/>
<comment type="caution">
    <text evidence="3">The sequence shown here is derived from an EMBL/GenBank/DDBJ whole genome shotgun (WGS) entry which is preliminary data.</text>
</comment>
<evidence type="ECO:0000313" key="5">
    <source>
        <dbReference type="Proteomes" id="UP000440614"/>
    </source>
</evidence>
<evidence type="ECO:0008006" key="6">
    <source>
        <dbReference type="Google" id="ProtNLM"/>
    </source>
</evidence>
<dbReference type="EMBL" id="WCSY01000009">
    <property type="protein sequence ID" value="KAB4313300.1"/>
    <property type="molecule type" value="Genomic_DNA"/>
</dbReference>
<dbReference type="PROSITE" id="PS51257">
    <property type="entry name" value="PROKAR_LIPOPROTEIN"/>
    <property type="match status" value="1"/>
</dbReference>